<gene>
    <name evidence="1" type="ORF">HPB50_016367</name>
</gene>
<dbReference type="Proteomes" id="UP000821845">
    <property type="component" value="Chromosome 3"/>
</dbReference>
<comment type="caution">
    <text evidence="1">The sequence shown here is derived from an EMBL/GenBank/DDBJ whole genome shotgun (WGS) entry which is preliminary data.</text>
</comment>
<accession>A0ACB7SR22</accession>
<keyword evidence="2" id="KW-1185">Reference proteome</keyword>
<protein>
    <submittedName>
        <fullName evidence="1">Uncharacterized protein</fullName>
    </submittedName>
</protein>
<evidence type="ECO:0000313" key="1">
    <source>
        <dbReference type="EMBL" id="KAH6936374.1"/>
    </source>
</evidence>
<organism evidence="1 2">
    <name type="scientific">Hyalomma asiaticum</name>
    <name type="common">Tick</name>
    <dbReference type="NCBI Taxonomy" id="266040"/>
    <lineage>
        <taxon>Eukaryota</taxon>
        <taxon>Metazoa</taxon>
        <taxon>Ecdysozoa</taxon>
        <taxon>Arthropoda</taxon>
        <taxon>Chelicerata</taxon>
        <taxon>Arachnida</taxon>
        <taxon>Acari</taxon>
        <taxon>Parasitiformes</taxon>
        <taxon>Ixodida</taxon>
        <taxon>Ixodoidea</taxon>
        <taxon>Ixodidae</taxon>
        <taxon>Hyalomminae</taxon>
        <taxon>Hyalomma</taxon>
    </lineage>
</organism>
<name>A0ACB7SR22_HYAAI</name>
<reference evidence="1" key="1">
    <citation type="submission" date="2020-05" db="EMBL/GenBank/DDBJ databases">
        <title>Large-scale comparative analyses of tick genomes elucidate their genetic diversity and vector capacities.</title>
        <authorList>
            <person name="Jia N."/>
            <person name="Wang J."/>
            <person name="Shi W."/>
            <person name="Du L."/>
            <person name="Sun Y."/>
            <person name="Zhan W."/>
            <person name="Jiang J."/>
            <person name="Wang Q."/>
            <person name="Zhang B."/>
            <person name="Ji P."/>
            <person name="Sakyi L.B."/>
            <person name="Cui X."/>
            <person name="Yuan T."/>
            <person name="Jiang B."/>
            <person name="Yang W."/>
            <person name="Lam T.T.-Y."/>
            <person name="Chang Q."/>
            <person name="Ding S."/>
            <person name="Wang X."/>
            <person name="Zhu J."/>
            <person name="Ruan X."/>
            <person name="Zhao L."/>
            <person name="Wei J."/>
            <person name="Que T."/>
            <person name="Du C."/>
            <person name="Cheng J."/>
            <person name="Dai P."/>
            <person name="Han X."/>
            <person name="Huang E."/>
            <person name="Gao Y."/>
            <person name="Liu J."/>
            <person name="Shao H."/>
            <person name="Ye R."/>
            <person name="Li L."/>
            <person name="Wei W."/>
            <person name="Wang X."/>
            <person name="Wang C."/>
            <person name="Yang T."/>
            <person name="Huo Q."/>
            <person name="Li W."/>
            <person name="Guo W."/>
            <person name="Chen H."/>
            <person name="Zhou L."/>
            <person name="Ni X."/>
            <person name="Tian J."/>
            <person name="Zhou Y."/>
            <person name="Sheng Y."/>
            <person name="Liu T."/>
            <person name="Pan Y."/>
            <person name="Xia L."/>
            <person name="Li J."/>
            <person name="Zhao F."/>
            <person name="Cao W."/>
        </authorList>
    </citation>
    <scope>NUCLEOTIDE SEQUENCE</scope>
    <source>
        <strain evidence="1">Hyas-2018</strain>
    </source>
</reference>
<dbReference type="EMBL" id="CM023483">
    <property type="protein sequence ID" value="KAH6936374.1"/>
    <property type="molecule type" value="Genomic_DNA"/>
</dbReference>
<evidence type="ECO:0000313" key="2">
    <source>
        <dbReference type="Proteomes" id="UP000821845"/>
    </source>
</evidence>
<sequence>MAPTGGMNSRPGTATATVADTKVGYDPDSMMWTTIPSSNSRPELPQTFKSAALAAAVARREQARNALMTASTDAASLATADAGVCSPTLSPPASRSAGQKRGKNRPLWRPQPLPKPKATDFVVVLKCRTQLSLAAVFPENGAGRALIAHLGATATRLVTVVLVREQNLMLVYTSNPHIADKLIGEFAVPSSVGPVPMFGYLRADTQDSCYGVVTVPNSDNEATLRESLYWPEGEILHVRRLGTSNKVRLTFSGKVKPRYVSYDALLIPVQPYKKTVPACSRCGSVGHRPDTCPGPKPDLCGICGKAVPLTDGSRAPHECTPRCALCAGPHVTGDRRCKERYRVPPPKPPTPPPGGQAGPRKRKRRRRRKPRKLDHRAPPQGTQPSATNPIVPPHPGAGAIGSSLRGPTPDEPPVKRFAAGQALPAPAKPNPPLPGPKPAAQGNSSWSNRVRKGPQVSGSGGAASASPPSMIPQPTPPAPSSLTCEQIAFRQLQAQVAALTQAVKALANPSSSANTTPSGQAPEAMDSAPSQQRDTAELLAPIEARLSSLEAQMASIVTTIEDRLAAALQTVFNRIPSMIAAQSPQIAFTTRRAKLKRISNSKEHRPLSEVTKVDEQSGNSNATSDRAYLSPSRNNGSGTLAATKGTKAYVLADASCGSYPCTRGARDKRERPRSTGGETDSGGSAGSARVCGRAVTAERVRTIESVDRAVLGRRGQSGAHSMLQCDACCPDRPNEQQYMGSVGMLLAKRQEGFRPELRIDGGVYLSGGVRRKRGERLG</sequence>
<proteinExistence type="predicted"/>